<evidence type="ECO:0000256" key="1">
    <source>
        <dbReference type="SAM" id="SignalP"/>
    </source>
</evidence>
<feature type="chain" id="PRO_5038539881" evidence="1">
    <location>
        <begin position="24"/>
        <end position="87"/>
    </location>
</feature>
<keyword evidence="3" id="KW-1185">Reference proteome</keyword>
<feature type="signal peptide" evidence="1">
    <location>
        <begin position="1"/>
        <end position="23"/>
    </location>
</feature>
<evidence type="ECO:0000313" key="3">
    <source>
        <dbReference type="Proteomes" id="UP000307000"/>
    </source>
</evidence>
<reference evidence="2 3" key="1">
    <citation type="submission" date="2018-12" db="EMBL/GenBank/DDBJ databases">
        <title>Complete Genome Sequence of Glutamicibacter creatinolyticus strain LGCM259,isolated from an abscess of a 12-year-old mare in Italy.</title>
        <authorList>
            <person name="Santos R.G."/>
            <person name="Silva A.L."/>
            <person name="Seyffert N."/>
            <person name="Castro T.L.P."/>
            <person name="Attili A.R."/>
            <person name="Rifici C."/>
            <person name="Mazzullo G."/>
            <person name="Brenig B."/>
            <person name="Venanzi F."/>
            <person name="Azevedo V."/>
        </authorList>
    </citation>
    <scope>NUCLEOTIDE SEQUENCE [LARGE SCALE GENOMIC DNA]</scope>
    <source>
        <strain evidence="2 3">LGCM 259</strain>
    </source>
</reference>
<dbReference type="KEGG" id="gcr:GcLGCM259_0127"/>
<organism evidence="2 3">
    <name type="scientific">Glutamicibacter creatinolyticus</name>
    <dbReference type="NCBI Taxonomy" id="162496"/>
    <lineage>
        <taxon>Bacteria</taxon>
        <taxon>Bacillati</taxon>
        <taxon>Actinomycetota</taxon>
        <taxon>Actinomycetes</taxon>
        <taxon>Micrococcales</taxon>
        <taxon>Micrococcaceae</taxon>
        <taxon>Glutamicibacter</taxon>
    </lineage>
</organism>
<sequence>MRRVAGAAVLMLAAAVIAVPVLAPAPAGVAPQSRPFPLQEAFVPQGSLAEAVSELSLQDRAAVLSGQPATIVVDVQTGKIIQVQELP</sequence>
<dbReference type="EMBL" id="CP034412">
    <property type="protein sequence ID" value="QCY45916.1"/>
    <property type="molecule type" value="Genomic_DNA"/>
</dbReference>
<gene>
    <name evidence="2" type="ORF">GcLGCM259_0127</name>
</gene>
<dbReference type="AlphaFoldDB" id="A0A5B7WP85"/>
<proteinExistence type="predicted"/>
<dbReference type="Proteomes" id="UP000307000">
    <property type="component" value="Chromosome"/>
</dbReference>
<evidence type="ECO:0000313" key="2">
    <source>
        <dbReference type="EMBL" id="QCY45916.1"/>
    </source>
</evidence>
<protein>
    <submittedName>
        <fullName evidence="2">Uncharacterized protein</fullName>
    </submittedName>
</protein>
<keyword evidence="1" id="KW-0732">Signal</keyword>
<name>A0A5B7WP85_9MICC</name>
<accession>A0A5B7WP85</accession>